<feature type="coiled-coil region" evidence="1">
    <location>
        <begin position="117"/>
        <end position="151"/>
    </location>
</feature>
<dbReference type="InterPro" id="IPR002514">
    <property type="entry name" value="Transposase_8"/>
</dbReference>
<protein>
    <submittedName>
        <fullName evidence="2">Transposase of ISAfe5, ORFA, IS3 family subgroup IS3</fullName>
    </submittedName>
</protein>
<dbReference type="GO" id="GO:0006313">
    <property type="term" value="P:DNA transposition"/>
    <property type="evidence" value="ECO:0007669"/>
    <property type="project" value="InterPro"/>
</dbReference>
<organism evidence="2">
    <name type="scientific">mine drainage metagenome</name>
    <dbReference type="NCBI Taxonomy" id="410659"/>
    <lineage>
        <taxon>unclassified sequences</taxon>
        <taxon>metagenomes</taxon>
        <taxon>ecological metagenomes</taxon>
    </lineage>
</organism>
<dbReference type="InterPro" id="IPR009057">
    <property type="entry name" value="Homeodomain-like_sf"/>
</dbReference>
<dbReference type="SUPFAM" id="SSF46689">
    <property type="entry name" value="Homeodomain-like"/>
    <property type="match status" value="1"/>
</dbReference>
<accession>E6QE43</accession>
<name>E6QE43_9ZZZZ</name>
<gene>
    <name evidence="2" type="ORF">CARN5_1038</name>
</gene>
<dbReference type="GO" id="GO:0004803">
    <property type="term" value="F:transposase activity"/>
    <property type="evidence" value="ECO:0007669"/>
    <property type="project" value="InterPro"/>
</dbReference>
<dbReference type="GO" id="GO:0003677">
    <property type="term" value="F:DNA binding"/>
    <property type="evidence" value="ECO:0007669"/>
    <property type="project" value="InterPro"/>
</dbReference>
<dbReference type="EMBL" id="CABP01000118">
    <property type="protein sequence ID" value="CBI05469.1"/>
    <property type="molecule type" value="Genomic_DNA"/>
</dbReference>
<evidence type="ECO:0000256" key="1">
    <source>
        <dbReference type="SAM" id="Coils"/>
    </source>
</evidence>
<reference evidence="2" key="1">
    <citation type="submission" date="2009-10" db="EMBL/GenBank/DDBJ databases">
        <title>Diversity of trophic interactions inside an arsenic-rich microbial ecosystem.</title>
        <authorList>
            <person name="Bertin P.N."/>
            <person name="Heinrich-Salmeron A."/>
            <person name="Pelletier E."/>
            <person name="Goulhen-Chollet F."/>
            <person name="Arsene-Ploetze F."/>
            <person name="Gallien S."/>
            <person name="Calteau A."/>
            <person name="Vallenet D."/>
            <person name="Casiot C."/>
            <person name="Chane-Woon-Ming B."/>
            <person name="Giloteaux L."/>
            <person name="Barakat M."/>
            <person name="Bonnefoy V."/>
            <person name="Bruneel O."/>
            <person name="Chandler M."/>
            <person name="Cleiss J."/>
            <person name="Duran R."/>
            <person name="Elbaz-Poulichet F."/>
            <person name="Fonknechten N."/>
            <person name="Lauga B."/>
            <person name="Mornico D."/>
            <person name="Ortet P."/>
            <person name="Schaeffer C."/>
            <person name="Siguier P."/>
            <person name="Alexander Thil Smith A."/>
            <person name="Van Dorsselaer A."/>
            <person name="Weissenbach J."/>
            <person name="Medigue C."/>
            <person name="Le Paslier D."/>
        </authorList>
    </citation>
    <scope>NUCLEOTIDE SEQUENCE</scope>
</reference>
<sequence>MVDMKHYSAERKAAVLQKMLPPTSLSVAELAKQEGISDVTLYHWRKQAIASGAMSAVTKKTAEGWSAESKLAAVVETALLSEVELSEYCREKGLYPGQVKVWKQACIVGQQTATQQKQTAGAQARADQKRIRELERELRRKDKALAEAAALLILRKKLNALWGDDAGED</sequence>
<evidence type="ECO:0000313" key="2">
    <source>
        <dbReference type="EMBL" id="CBI05469.1"/>
    </source>
</evidence>
<keyword evidence="1" id="KW-0175">Coiled coil</keyword>
<comment type="caution">
    <text evidence="2">The sequence shown here is derived from an EMBL/GenBank/DDBJ whole genome shotgun (WGS) entry which is preliminary data.</text>
</comment>
<dbReference type="Pfam" id="PF01527">
    <property type="entry name" value="HTH_Tnp_1"/>
    <property type="match status" value="2"/>
</dbReference>
<dbReference type="AlphaFoldDB" id="E6QE43"/>
<proteinExistence type="predicted"/>